<dbReference type="Proteomes" id="UP000601223">
    <property type="component" value="Unassembled WGS sequence"/>
</dbReference>
<dbReference type="InterPro" id="IPR012495">
    <property type="entry name" value="TadE-like_dom"/>
</dbReference>
<name>A0A8J3JNE1_9ACTN</name>
<keyword evidence="1" id="KW-1133">Transmembrane helix</keyword>
<evidence type="ECO:0000313" key="3">
    <source>
        <dbReference type="EMBL" id="GIF82080.1"/>
    </source>
</evidence>
<protein>
    <recommendedName>
        <fullName evidence="2">TadE-like domain-containing protein</fullName>
    </recommendedName>
</protein>
<feature type="transmembrane region" description="Helical" evidence="1">
    <location>
        <begin position="12"/>
        <end position="35"/>
    </location>
</feature>
<organism evidence="3 4">
    <name type="scientific">Catellatospora bangladeshensis</name>
    <dbReference type="NCBI Taxonomy" id="310355"/>
    <lineage>
        <taxon>Bacteria</taxon>
        <taxon>Bacillati</taxon>
        <taxon>Actinomycetota</taxon>
        <taxon>Actinomycetes</taxon>
        <taxon>Micromonosporales</taxon>
        <taxon>Micromonosporaceae</taxon>
        <taxon>Catellatospora</taxon>
    </lineage>
</organism>
<evidence type="ECO:0000256" key="1">
    <source>
        <dbReference type="SAM" id="Phobius"/>
    </source>
</evidence>
<proteinExistence type="predicted"/>
<dbReference type="Pfam" id="PF07811">
    <property type="entry name" value="TadE"/>
    <property type="match status" value="1"/>
</dbReference>
<dbReference type="RefSeq" id="WP_203746848.1">
    <property type="nucleotide sequence ID" value="NZ_BONF01000017.1"/>
</dbReference>
<sequence>MRHRPDRGAAAVEWAVAAPILILLLAAVGYGFAWAQASYAARAAAQAAVNSARVIGGDPTAAQSAAWQQMDDLGGAATGIHVTVTKDAQATTATVTATIPTPVGVLPVAYTASGSTERWSPQP</sequence>
<accession>A0A8J3JNE1</accession>
<keyword evidence="4" id="KW-1185">Reference proteome</keyword>
<evidence type="ECO:0000313" key="4">
    <source>
        <dbReference type="Proteomes" id="UP000601223"/>
    </source>
</evidence>
<keyword evidence="1" id="KW-0812">Transmembrane</keyword>
<evidence type="ECO:0000259" key="2">
    <source>
        <dbReference type="Pfam" id="PF07811"/>
    </source>
</evidence>
<gene>
    <name evidence="3" type="ORF">Cba03nite_34290</name>
</gene>
<feature type="domain" description="TadE-like" evidence="2">
    <location>
        <begin position="8"/>
        <end position="48"/>
    </location>
</feature>
<keyword evidence="1" id="KW-0472">Membrane</keyword>
<dbReference type="EMBL" id="BONF01000017">
    <property type="protein sequence ID" value="GIF82080.1"/>
    <property type="molecule type" value="Genomic_DNA"/>
</dbReference>
<reference evidence="3 4" key="1">
    <citation type="submission" date="2021-01" db="EMBL/GenBank/DDBJ databases">
        <title>Whole genome shotgun sequence of Catellatospora bangladeshensis NBRC 107357.</title>
        <authorList>
            <person name="Komaki H."/>
            <person name="Tamura T."/>
        </authorList>
    </citation>
    <scope>NUCLEOTIDE SEQUENCE [LARGE SCALE GENOMIC DNA]</scope>
    <source>
        <strain evidence="3 4">NBRC 107357</strain>
    </source>
</reference>
<dbReference type="AlphaFoldDB" id="A0A8J3JNE1"/>
<comment type="caution">
    <text evidence="3">The sequence shown here is derived from an EMBL/GenBank/DDBJ whole genome shotgun (WGS) entry which is preliminary data.</text>
</comment>